<comment type="caution">
    <text evidence="1">The sequence shown here is derived from an EMBL/GenBank/DDBJ whole genome shotgun (WGS) entry which is preliminary data.</text>
</comment>
<dbReference type="Proteomes" id="UP001220670">
    <property type="component" value="Unassembled WGS sequence"/>
</dbReference>
<sequence length="486" mass="56562">MAKNQAVFNFADQWLEILLKAQLPNAAIMDDEFEWQCQDLHFDQPTIDLDDAFPIERPLTSLEGFKKIIEKINDQVMLGHAIYWQWQYWQDHPADSQKAWLVLALQRLKKLAIGGVDSPFVFHGVIAHIELISKTSEDTKAVVQWLKIGRNGKAALQIMDDQYETLVKQNENLKGFQLNVFLEQLADYFRQHHSFKSSNVENEWQLTLIATDGRKYQTRGYWLTDAELGELSQKLRGIWPGDAKLWLFDGLVHAEKINQLTIRYHRQAKLYQMDAGPFYLDYHEKITLDRNSQELIYQKWLSDSCKMEYRYHITEAIDALLDELQTPNFLAYVNGNADDVVYDPDDQRSYSIEIQSADNQTRIINGSFDKQGLPVDFPKLAMQIEEFLELYDGNELLDPALYHHQWRRPGQYIYCDVSFEDGGHTYCYRTEDEQLAEGDLVSVPVGHDNHPAVGRIERIQIVDRKHVPYPLKKTKLIIGPYQSDAE</sequence>
<dbReference type="AlphaFoldDB" id="A0AAJ1HQU3"/>
<gene>
    <name evidence="1" type="ORF">PO250_01480</name>
</gene>
<protein>
    <submittedName>
        <fullName evidence="1">Uncharacterized protein</fullName>
    </submittedName>
</protein>
<evidence type="ECO:0000313" key="2">
    <source>
        <dbReference type="Proteomes" id="UP001220670"/>
    </source>
</evidence>
<accession>A0AAJ1HQU3</accession>
<proteinExistence type="predicted"/>
<reference evidence="1" key="1">
    <citation type="submission" date="2023-01" db="EMBL/GenBank/DDBJ databases">
        <title>Genome analysis of 13 Lactobacillus isolated from gut of wild boar.</title>
        <authorList>
            <person name="Papp P."/>
            <person name="Libisch B."/>
            <person name="Nagy T."/>
            <person name="Olasz F."/>
        </authorList>
    </citation>
    <scope>NUCLEOTIDE SEQUENCE</scope>
    <source>
        <strain evidence="1">F146</strain>
    </source>
</reference>
<name>A0AAJ1HQU3_LIMMU</name>
<dbReference type="EMBL" id="JAQONE010000004">
    <property type="protein sequence ID" value="MDC2829006.1"/>
    <property type="molecule type" value="Genomic_DNA"/>
</dbReference>
<evidence type="ECO:0000313" key="1">
    <source>
        <dbReference type="EMBL" id="MDC2829006.1"/>
    </source>
</evidence>
<organism evidence="1 2">
    <name type="scientific">Limosilactobacillus mucosae</name>
    <name type="common">Lactobacillus mucosae</name>
    <dbReference type="NCBI Taxonomy" id="97478"/>
    <lineage>
        <taxon>Bacteria</taxon>
        <taxon>Bacillati</taxon>
        <taxon>Bacillota</taxon>
        <taxon>Bacilli</taxon>
        <taxon>Lactobacillales</taxon>
        <taxon>Lactobacillaceae</taxon>
        <taxon>Limosilactobacillus</taxon>
    </lineage>
</organism>
<dbReference type="RefSeq" id="WP_272208392.1">
    <property type="nucleotide sequence ID" value="NZ_JAQOMV010000002.1"/>
</dbReference>